<reference evidence="1" key="1">
    <citation type="submission" date="2014-11" db="EMBL/GenBank/DDBJ databases">
        <authorList>
            <person name="Amaro Gonzalez C."/>
        </authorList>
    </citation>
    <scope>NUCLEOTIDE SEQUENCE</scope>
</reference>
<dbReference type="AlphaFoldDB" id="A0A0E9RQ38"/>
<protein>
    <submittedName>
        <fullName evidence="1">Uncharacterized protein</fullName>
    </submittedName>
</protein>
<proteinExistence type="predicted"/>
<evidence type="ECO:0000313" key="1">
    <source>
        <dbReference type="EMBL" id="JAH30530.1"/>
    </source>
</evidence>
<sequence>MDSQIHQNIAQCLRILMCFDIHFHVCFQNQWQI</sequence>
<accession>A0A0E9RQ38</accession>
<name>A0A0E9RQ38_ANGAN</name>
<dbReference type="EMBL" id="GBXM01078047">
    <property type="protein sequence ID" value="JAH30530.1"/>
    <property type="molecule type" value="Transcribed_RNA"/>
</dbReference>
<organism evidence="1">
    <name type="scientific">Anguilla anguilla</name>
    <name type="common">European freshwater eel</name>
    <name type="synonym">Muraena anguilla</name>
    <dbReference type="NCBI Taxonomy" id="7936"/>
    <lineage>
        <taxon>Eukaryota</taxon>
        <taxon>Metazoa</taxon>
        <taxon>Chordata</taxon>
        <taxon>Craniata</taxon>
        <taxon>Vertebrata</taxon>
        <taxon>Euteleostomi</taxon>
        <taxon>Actinopterygii</taxon>
        <taxon>Neopterygii</taxon>
        <taxon>Teleostei</taxon>
        <taxon>Anguilliformes</taxon>
        <taxon>Anguillidae</taxon>
        <taxon>Anguilla</taxon>
    </lineage>
</organism>
<reference evidence="1" key="2">
    <citation type="journal article" date="2015" name="Fish Shellfish Immunol.">
        <title>Early steps in the European eel (Anguilla anguilla)-Vibrio vulnificus interaction in the gills: Role of the RtxA13 toxin.</title>
        <authorList>
            <person name="Callol A."/>
            <person name="Pajuelo D."/>
            <person name="Ebbesson L."/>
            <person name="Teles M."/>
            <person name="MacKenzie S."/>
            <person name="Amaro C."/>
        </authorList>
    </citation>
    <scope>NUCLEOTIDE SEQUENCE</scope>
</reference>